<comment type="caution">
    <text evidence="2">The sequence shown here is derived from an EMBL/GenBank/DDBJ whole genome shotgun (WGS) entry which is preliminary data.</text>
</comment>
<keyword evidence="1" id="KW-0472">Membrane</keyword>
<keyword evidence="1" id="KW-1133">Transmembrane helix</keyword>
<sequence>MSVNYVVHNKEPVLHEGPIPLMLSPFWKMWYDLKEKDDTIQNLNLNSLEYRYHYSLTNFNISDRRRESLISVTNSTNLDFVQSNPSWAESYQSWRGDYSKFSEAEYTEFKKKATDLYDKNFPVELLNPDDPPHLIESLQVTQRDITKGILFRGISYTLGQPCVTDFYPVAGPGFAYYDLVGDYCNRFNNEICAPRSLSQFEDPDNQMKGWMSVLKPKWVFSDAKDRTPDGKCFGYKTWVIQQQTCRCGFRTDCGKDLGVSINCPLQPNDWEVRRQCRGSVGYPCKTLPMAPGKHHESCVTGYCDMEGNSCEDGPTYKQSTGRVVPVFGIVTFTYVINSMFQLAIGILYY</sequence>
<keyword evidence="1" id="KW-0812">Transmembrane</keyword>
<gene>
    <name evidence="2" type="ORF">ODALV1_LOCUS6755</name>
</gene>
<evidence type="ECO:0000256" key="1">
    <source>
        <dbReference type="SAM" id="Phobius"/>
    </source>
</evidence>
<organism evidence="2 3">
    <name type="scientific">Orchesella dallaii</name>
    <dbReference type="NCBI Taxonomy" id="48710"/>
    <lineage>
        <taxon>Eukaryota</taxon>
        <taxon>Metazoa</taxon>
        <taxon>Ecdysozoa</taxon>
        <taxon>Arthropoda</taxon>
        <taxon>Hexapoda</taxon>
        <taxon>Collembola</taxon>
        <taxon>Entomobryomorpha</taxon>
        <taxon>Entomobryoidea</taxon>
        <taxon>Orchesellidae</taxon>
        <taxon>Orchesellinae</taxon>
        <taxon>Orchesella</taxon>
    </lineage>
</organism>
<reference evidence="2 3" key="1">
    <citation type="submission" date="2024-08" db="EMBL/GenBank/DDBJ databases">
        <authorList>
            <person name="Cucini C."/>
            <person name="Frati F."/>
        </authorList>
    </citation>
    <scope>NUCLEOTIDE SEQUENCE [LARGE SCALE GENOMIC DNA]</scope>
</reference>
<protein>
    <submittedName>
        <fullName evidence="2">Uncharacterized protein</fullName>
    </submittedName>
</protein>
<evidence type="ECO:0000313" key="3">
    <source>
        <dbReference type="Proteomes" id="UP001642540"/>
    </source>
</evidence>
<evidence type="ECO:0000313" key="2">
    <source>
        <dbReference type="EMBL" id="CAL8087481.1"/>
    </source>
</evidence>
<accession>A0ABP1Q368</accession>
<name>A0ABP1Q368_9HEXA</name>
<dbReference type="Proteomes" id="UP001642540">
    <property type="component" value="Unassembled WGS sequence"/>
</dbReference>
<keyword evidence="3" id="KW-1185">Reference proteome</keyword>
<proteinExistence type="predicted"/>
<dbReference type="EMBL" id="CAXLJM020000021">
    <property type="protein sequence ID" value="CAL8087481.1"/>
    <property type="molecule type" value="Genomic_DNA"/>
</dbReference>
<feature type="transmembrane region" description="Helical" evidence="1">
    <location>
        <begin position="326"/>
        <end position="348"/>
    </location>
</feature>